<evidence type="ECO:0000256" key="2">
    <source>
        <dbReference type="RuleBase" id="RU003616"/>
    </source>
</evidence>
<reference evidence="5" key="1">
    <citation type="journal article" date="2019" name="Int. J. Syst. Evol. Microbiol.">
        <title>The Global Catalogue of Microorganisms (GCM) 10K type strain sequencing project: providing services to taxonomists for standard genome sequencing and annotation.</title>
        <authorList>
            <consortium name="The Broad Institute Genomics Platform"/>
            <consortium name="The Broad Institute Genome Sequencing Center for Infectious Disease"/>
            <person name="Wu L."/>
            <person name="Ma J."/>
        </authorList>
    </citation>
    <scope>NUCLEOTIDE SEQUENCE [LARGE SCALE GENOMIC DNA]</scope>
    <source>
        <strain evidence="5">CGMCC 1.15474</strain>
    </source>
</reference>
<dbReference type="EMBL" id="JBHUIK010000002">
    <property type="protein sequence ID" value="MFD2214595.1"/>
    <property type="molecule type" value="Genomic_DNA"/>
</dbReference>
<dbReference type="Gene3D" id="2.60.40.790">
    <property type="match status" value="1"/>
</dbReference>
<proteinExistence type="inferred from homology"/>
<keyword evidence="5" id="KW-1185">Reference proteome</keyword>
<dbReference type="InterPro" id="IPR008978">
    <property type="entry name" value="HSP20-like_chaperone"/>
</dbReference>
<evidence type="ECO:0000259" key="3">
    <source>
        <dbReference type="PROSITE" id="PS01031"/>
    </source>
</evidence>
<comment type="caution">
    <text evidence="4">The sequence shown here is derived from an EMBL/GenBank/DDBJ whole genome shotgun (WGS) entry which is preliminary data.</text>
</comment>
<dbReference type="Proteomes" id="UP001597318">
    <property type="component" value="Unassembled WGS sequence"/>
</dbReference>
<organism evidence="4 5">
    <name type="scientific">Metabacillus endolithicus</name>
    <dbReference type="NCBI Taxonomy" id="1535204"/>
    <lineage>
        <taxon>Bacteria</taxon>
        <taxon>Bacillati</taxon>
        <taxon>Bacillota</taxon>
        <taxon>Bacilli</taxon>
        <taxon>Bacillales</taxon>
        <taxon>Bacillaceae</taxon>
        <taxon>Metabacillus</taxon>
    </lineage>
</organism>
<dbReference type="CDD" id="cd06464">
    <property type="entry name" value="ACD_sHsps-like"/>
    <property type="match status" value="1"/>
</dbReference>
<evidence type="ECO:0000256" key="1">
    <source>
        <dbReference type="PROSITE-ProRule" id="PRU00285"/>
    </source>
</evidence>
<gene>
    <name evidence="4" type="ORF">ACFSKK_12960</name>
</gene>
<evidence type="ECO:0000313" key="4">
    <source>
        <dbReference type="EMBL" id="MFD2214595.1"/>
    </source>
</evidence>
<evidence type="ECO:0000313" key="5">
    <source>
        <dbReference type="Proteomes" id="UP001597318"/>
    </source>
</evidence>
<name>A0ABW5BYI4_9BACI</name>
<dbReference type="SUPFAM" id="SSF49764">
    <property type="entry name" value="HSP20-like chaperones"/>
    <property type="match status" value="1"/>
</dbReference>
<comment type="similarity">
    <text evidence="1 2">Belongs to the small heat shock protein (HSP20) family.</text>
</comment>
<dbReference type="InterPro" id="IPR002068">
    <property type="entry name" value="A-crystallin/Hsp20_dom"/>
</dbReference>
<protein>
    <submittedName>
        <fullName evidence="4">Hsp20/alpha crystallin family protein</fullName>
    </submittedName>
</protein>
<dbReference type="PANTHER" id="PTHR11527">
    <property type="entry name" value="HEAT-SHOCK PROTEIN 20 FAMILY MEMBER"/>
    <property type="match status" value="1"/>
</dbReference>
<feature type="domain" description="SHSP" evidence="3">
    <location>
        <begin position="28"/>
        <end position="142"/>
    </location>
</feature>
<dbReference type="Pfam" id="PF00011">
    <property type="entry name" value="HSP20"/>
    <property type="match status" value="1"/>
</dbReference>
<sequence>MKKHNKNFNTFQEAQKVLGEDFWDVLSDAYPLIGPRADILQSKEEMVVIMDIPGIRTQQDIKISLQDPYLVIQGEIPNIEVPHYEYLQQERFYGSFRKKIKMPSNAIYQQLKASYRYGILQINIPTSGRTSSDDVTVPIEFFNE</sequence>
<dbReference type="PROSITE" id="PS01031">
    <property type="entry name" value="SHSP"/>
    <property type="match status" value="1"/>
</dbReference>
<dbReference type="RefSeq" id="WP_247343392.1">
    <property type="nucleotide sequence ID" value="NZ_CP095550.1"/>
</dbReference>
<accession>A0ABW5BYI4</accession>
<dbReference type="InterPro" id="IPR031107">
    <property type="entry name" value="Small_HSP"/>
</dbReference>